<keyword evidence="1" id="KW-1133">Transmembrane helix</keyword>
<keyword evidence="3" id="KW-1185">Reference proteome</keyword>
<keyword evidence="1" id="KW-0472">Membrane</keyword>
<proteinExistence type="predicted"/>
<feature type="transmembrane region" description="Helical" evidence="1">
    <location>
        <begin position="29"/>
        <end position="47"/>
    </location>
</feature>
<feature type="transmembrane region" description="Helical" evidence="1">
    <location>
        <begin position="59"/>
        <end position="77"/>
    </location>
</feature>
<reference evidence="3" key="1">
    <citation type="journal article" date="2019" name="Int. J. Syst. Evol. Microbiol.">
        <title>The Global Catalogue of Microorganisms (GCM) 10K type strain sequencing project: providing services to taxonomists for standard genome sequencing and annotation.</title>
        <authorList>
            <consortium name="The Broad Institute Genomics Platform"/>
            <consortium name="The Broad Institute Genome Sequencing Center for Infectious Disease"/>
            <person name="Wu L."/>
            <person name="Ma J."/>
        </authorList>
    </citation>
    <scope>NUCLEOTIDE SEQUENCE [LARGE SCALE GENOMIC DNA]</scope>
    <source>
        <strain evidence="3">CGMCC 1.15399</strain>
    </source>
</reference>
<sequence>MRHPSNSPSPRATADEDPFSLTAFRRMKVLVGCYFVLSVLTLVAAYVLRDDPAMVNDTVWIRGAIVAVASSLMYAFVTGTARGRRRAYLRLRITSALMVVAIAVLISIPGLLPMWMRIEQGVCGLLLLGVVLIVNGRHLRSLFAARRG</sequence>
<accession>A0ABW4GL05</accession>
<dbReference type="RefSeq" id="WP_219529745.1">
    <property type="nucleotide sequence ID" value="NZ_JAHKRM010000007.1"/>
</dbReference>
<name>A0ABW4GL05_9ACTN</name>
<protein>
    <recommendedName>
        <fullName evidence="4">Integral membrane protein</fullName>
    </recommendedName>
</protein>
<evidence type="ECO:0000313" key="2">
    <source>
        <dbReference type="EMBL" id="MFD1543470.1"/>
    </source>
</evidence>
<evidence type="ECO:0000256" key="1">
    <source>
        <dbReference type="SAM" id="Phobius"/>
    </source>
</evidence>
<dbReference type="EMBL" id="JBHUCM010000038">
    <property type="protein sequence ID" value="MFD1543470.1"/>
    <property type="molecule type" value="Genomic_DNA"/>
</dbReference>
<evidence type="ECO:0008006" key="4">
    <source>
        <dbReference type="Google" id="ProtNLM"/>
    </source>
</evidence>
<evidence type="ECO:0000313" key="3">
    <source>
        <dbReference type="Proteomes" id="UP001597097"/>
    </source>
</evidence>
<dbReference type="Proteomes" id="UP001597097">
    <property type="component" value="Unassembled WGS sequence"/>
</dbReference>
<organism evidence="2 3">
    <name type="scientific">Nonomuraea guangzhouensis</name>
    <dbReference type="NCBI Taxonomy" id="1291555"/>
    <lineage>
        <taxon>Bacteria</taxon>
        <taxon>Bacillati</taxon>
        <taxon>Actinomycetota</taxon>
        <taxon>Actinomycetes</taxon>
        <taxon>Streptosporangiales</taxon>
        <taxon>Streptosporangiaceae</taxon>
        <taxon>Nonomuraea</taxon>
    </lineage>
</organism>
<gene>
    <name evidence="2" type="ORF">ACFSJ0_40950</name>
</gene>
<feature type="transmembrane region" description="Helical" evidence="1">
    <location>
        <begin position="89"/>
        <end position="112"/>
    </location>
</feature>
<feature type="transmembrane region" description="Helical" evidence="1">
    <location>
        <begin position="118"/>
        <end position="136"/>
    </location>
</feature>
<comment type="caution">
    <text evidence="2">The sequence shown here is derived from an EMBL/GenBank/DDBJ whole genome shotgun (WGS) entry which is preliminary data.</text>
</comment>
<keyword evidence="1" id="KW-0812">Transmembrane</keyword>